<dbReference type="InterPro" id="IPR046864">
    <property type="entry name" value="VasX_N"/>
</dbReference>
<name>A0A6L6IM80_9ENTR</name>
<evidence type="ECO:0000313" key="3">
    <source>
        <dbReference type="Proteomes" id="UP000477739"/>
    </source>
</evidence>
<evidence type="ECO:0000313" key="2">
    <source>
        <dbReference type="EMBL" id="MTH46818.1"/>
    </source>
</evidence>
<dbReference type="OrthoDB" id="6178961at2"/>
<evidence type="ECO:0000259" key="1">
    <source>
        <dbReference type="Pfam" id="PF20249"/>
    </source>
</evidence>
<dbReference type="Proteomes" id="UP000477739">
    <property type="component" value="Unassembled WGS sequence"/>
</dbReference>
<organism evidence="2 3">
    <name type="scientific">Intestinirhabdus alba</name>
    <dbReference type="NCBI Taxonomy" id="2899544"/>
    <lineage>
        <taxon>Bacteria</taxon>
        <taxon>Pseudomonadati</taxon>
        <taxon>Pseudomonadota</taxon>
        <taxon>Gammaproteobacteria</taxon>
        <taxon>Enterobacterales</taxon>
        <taxon>Enterobacteriaceae</taxon>
        <taxon>Intestinirhabdus</taxon>
    </lineage>
</organism>
<dbReference type="EMBL" id="WMJZ01000013">
    <property type="protein sequence ID" value="MTH46818.1"/>
    <property type="molecule type" value="Genomic_DNA"/>
</dbReference>
<comment type="caution">
    <text evidence="2">The sequence shown here is derived from an EMBL/GenBank/DDBJ whole genome shotgun (WGS) entry which is preliminary data.</text>
</comment>
<gene>
    <name evidence="2" type="ORF">GJV78_11250</name>
</gene>
<proteinExistence type="predicted"/>
<dbReference type="AlphaFoldDB" id="A0A6L6IM80"/>
<feature type="non-terminal residue" evidence="2">
    <location>
        <position position="57"/>
    </location>
</feature>
<protein>
    <recommendedName>
        <fullName evidence="1">Toxin VasX N-terminal region domain-containing protein</fullName>
    </recommendedName>
</protein>
<reference evidence="2 3" key="1">
    <citation type="submission" date="2019-11" db="EMBL/GenBank/DDBJ databases">
        <title>Escherichia alba sp. nov. isolated from the gut of plastic-eating superworms Zophobas atratus.</title>
        <authorList>
            <person name="Yang Y."/>
        </authorList>
    </citation>
    <scope>NUCLEOTIDE SEQUENCE [LARGE SCALE GENOMIC DNA]</scope>
    <source>
        <strain evidence="3">BIT-B35</strain>
    </source>
</reference>
<accession>A0A6L6IM80</accession>
<feature type="domain" description="Toxin VasX N-terminal region" evidence="1">
    <location>
        <begin position="7"/>
        <end position="57"/>
    </location>
</feature>
<keyword evidence="3" id="KW-1185">Reference proteome</keyword>
<dbReference type="Pfam" id="PF20249">
    <property type="entry name" value="VasX_N"/>
    <property type="match status" value="1"/>
</dbReference>
<sequence length="57" mass="6402">MSSPEGCKFCRRYGLPVLPVRPAVMAQDELLPRLPENINVPVPARGETAWTARLLRQ</sequence>